<dbReference type="Proteomes" id="UP000542353">
    <property type="component" value="Unassembled WGS sequence"/>
</dbReference>
<proteinExistence type="predicted"/>
<reference evidence="1 2" key="1">
    <citation type="submission" date="2020-08" db="EMBL/GenBank/DDBJ databases">
        <title>Genomic Encyclopedia of Type Strains, Phase IV (KMG-IV): sequencing the most valuable type-strain genomes for metagenomic binning, comparative biology and taxonomic classification.</title>
        <authorList>
            <person name="Goeker M."/>
        </authorList>
    </citation>
    <scope>NUCLEOTIDE SEQUENCE [LARGE SCALE GENOMIC DNA]</scope>
    <source>
        <strain evidence="1 2">DSM 12706</strain>
    </source>
</reference>
<dbReference type="AlphaFoldDB" id="A0A7W7Z2Q3"/>
<name>A0A7W7Z2Q3_9BRAD</name>
<dbReference type="GO" id="GO:0003824">
    <property type="term" value="F:catalytic activity"/>
    <property type="evidence" value="ECO:0007669"/>
    <property type="project" value="UniProtKB-ARBA"/>
</dbReference>
<dbReference type="InterPro" id="IPR001753">
    <property type="entry name" value="Enoyl-CoA_hydra/iso"/>
</dbReference>
<sequence>MSSVLYQSRDGIAEITINRPDKHNVIDHSVVDGLHEAWHRFNAGSDRVAILTANGDRAFSAGANLKDIPHDFWRAVPGVGVPVEKPIIAAIGGLVIGGALVLVQFADLAIAADNTVLSYPEAKVGYSGGLISSLAARIPHKVAMELLLVGGSIDAHRAYEIGLVNRVVPSGDQLTVARKFAAEIAANAPLVLKLLKNFVGATLPKGPSEAAAIARATVEAVNTADDYREGIAAFFEKRAPIFNGTVPSPSEASTV</sequence>
<evidence type="ECO:0000313" key="1">
    <source>
        <dbReference type="EMBL" id="MBB5046886.1"/>
    </source>
</evidence>
<dbReference type="CDD" id="cd06558">
    <property type="entry name" value="crotonase-like"/>
    <property type="match status" value="1"/>
</dbReference>
<dbReference type="EMBL" id="JACHIH010000007">
    <property type="protein sequence ID" value="MBB5046886.1"/>
    <property type="molecule type" value="Genomic_DNA"/>
</dbReference>
<accession>A0A7W7Z2Q3</accession>
<dbReference type="GO" id="GO:0006635">
    <property type="term" value="P:fatty acid beta-oxidation"/>
    <property type="evidence" value="ECO:0007669"/>
    <property type="project" value="TreeGrafter"/>
</dbReference>
<dbReference type="Pfam" id="PF00378">
    <property type="entry name" value="ECH_1"/>
    <property type="match status" value="1"/>
</dbReference>
<organism evidence="1 2">
    <name type="scientific">Rhodopseudomonas rhenobacensis</name>
    <dbReference type="NCBI Taxonomy" id="87461"/>
    <lineage>
        <taxon>Bacteria</taxon>
        <taxon>Pseudomonadati</taxon>
        <taxon>Pseudomonadota</taxon>
        <taxon>Alphaproteobacteria</taxon>
        <taxon>Hyphomicrobiales</taxon>
        <taxon>Nitrobacteraceae</taxon>
        <taxon>Rhodopseudomonas</taxon>
    </lineage>
</organism>
<dbReference type="RefSeq" id="WP_184256212.1">
    <property type="nucleotide sequence ID" value="NZ_JACHIH010000007.1"/>
</dbReference>
<dbReference type="Gene3D" id="3.90.226.10">
    <property type="entry name" value="2-enoyl-CoA Hydratase, Chain A, domain 1"/>
    <property type="match status" value="1"/>
</dbReference>
<dbReference type="SUPFAM" id="SSF52096">
    <property type="entry name" value="ClpP/crotonase"/>
    <property type="match status" value="1"/>
</dbReference>
<dbReference type="PANTHER" id="PTHR11941:SF54">
    <property type="entry name" value="ENOYL-COA HYDRATASE, MITOCHONDRIAL"/>
    <property type="match status" value="1"/>
</dbReference>
<protein>
    <submittedName>
        <fullName evidence="1">Enoyl-CoA hydratase/carnithine racemase</fullName>
    </submittedName>
</protein>
<dbReference type="InterPro" id="IPR029045">
    <property type="entry name" value="ClpP/crotonase-like_dom_sf"/>
</dbReference>
<keyword evidence="2" id="KW-1185">Reference proteome</keyword>
<evidence type="ECO:0000313" key="2">
    <source>
        <dbReference type="Proteomes" id="UP000542353"/>
    </source>
</evidence>
<comment type="caution">
    <text evidence="1">The sequence shown here is derived from an EMBL/GenBank/DDBJ whole genome shotgun (WGS) entry which is preliminary data.</text>
</comment>
<dbReference type="PANTHER" id="PTHR11941">
    <property type="entry name" value="ENOYL-COA HYDRATASE-RELATED"/>
    <property type="match status" value="1"/>
</dbReference>
<gene>
    <name evidence="1" type="ORF">HNR60_001635</name>
</gene>